<reference evidence="5" key="1">
    <citation type="submission" date="2024-06" db="EMBL/GenBank/DDBJ databases">
        <authorList>
            <person name="Ryan C."/>
        </authorList>
    </citation>
    <scope>NUCLEOTIDE SEQUENCE [LARGE SCALE GENOMIC DNA]</scope>
</reference>
<keyword evidence="5" id="KW-1185">Reference proteome</keyword>
<gene>
    <name evidence="4" type="ORF">URODEC1_LOCUS61103</name>
</gene>
<feature type="domain" description="No apical meristem-associated C-terminal" evidence="3">
    <location>
        <begin position="382"/>
        <end position="586"/>
    </location>
</feature>
<reference evidence="4 5" key="2">
    <citation type="submission" date="2024-10" db="EMBL/GenBank/DDBJ databases">
        <authorList>
            <person name="Ryan C."/>
        </authorList>
    </citation>
    <scope>NUCLEOTIDE SEQUENCE [LARGE SCALE GENOMIC DNA]</scope>
</reference>
<dbReference type="AlphaFoldDB" id="A0ABC9B3Q5"/>
<dbReference type="Pfam" id="PF14303">
    <property type="entry name" value="NAM-associated"/>
    <property type="match status" value="2"/>
</dbReference>
<accession>A0ABC9B3Q5</accession>
<dbReference type="PANTHER" id="PTHR45125">
    <property type="entry name" value="F21J9.4-RELATED"/>
    <property type="match status" value="1"/>
</dbReference>
<proteinExistence type="predicted"/>
<dbReference type="PANTHER" id="PTHR45125:SF44">
    <property type="entry name" value="OS07G0554400 PROTEIN"/>
    <property type="match status" value="1"/>
</dbReference>
<evidence type="ECO:0000256" key="2">
    <source>
        <dbReference type="SAM" id="MobiDB-lite"/>
    </source>
</evidence>
<feature type="compositionally biased region" description="Low complexity" evidence="2">
    <location>
        <begin position="418"/>
        <end position="429"/>
    </location>
</feature>
<evidence type="ECO:0000256" key="1">
    <source>
        <dbReference type="SAM" id="Coils"/>
    </source>
</evidence>
<evidence type="ECO:0000259" key="3">
    <source>
        <dbReference type="Pfam" id="PF14303"/>
    </source>
</evidence>
<protein>
    <recommendedName>
        <fullName evidence="3">No apical meristem-associated C-terminal domain-containing protein</fullName>
    </recommendedName>
</protein>
<name>A0ABC9B3Q5_9POAL</name>
<dbReference type="Proteomes" id="UP001497457">
    <property type="component" value="Chromosome 24b"/>
</dbReference>
<sequence>MMDQDLNLASSSADWDDSGGGGEVMASQPEEEHSPPAGASAGRVAVRPNQKRSKNFSNMEDEMLVWSWLSISVDPGQGSERAAYWKRIHEYYHSNRDFESDRNQNSITHRWSTIQESVGKFERCMARIEGAGQNGVITQDDIMQALALYKSEDQNNKSFQFLHCWNILRIHPKWIDRSSQISHLKSFQVSSQKKQKTAPSSSPNSSTPCALEDGEAAAQECEVPRQSTGTMDEDVDLSAEGNNSVDSGGGELVVTLPEEQHSPIGVVTRAVGRKKKRTKNFSNREDEMLVVAWLNVSADQVQGSERSTYWQRIYDYYHANKDCQSERNQNSIMHRWSIIQDSVSKFERCLNRIEGTSQNGVITQVEIVEALALYKSEDQNNKSFQFLNCWNILRTHQKWTGRSSQSAPQNSSQKKQKTAPSSSPSSFTPCTIEDGEAAIQECEVPRQPMGRNNAEKENLEQGGDSLSLETLQQGGDSLALENLQGGYSVSLEAIENLCTKKNEADAEKEHEENERAYALEQERLALEQLRAANEAKSLETRSKELDLKSKELDLKMMLEEERIMALDISAMSGPQQQYYKSLQNEIITRRFSRSS</sequence>
<feature type="region of interest" description="Disordered" evidence="2">
    <location>
        <begin position="186"/>
        <end position="247"/>
    </location>
</feature>
<keyword evidence="1" id="KW-0175">Coiled coil</keyword>
<feature type="domain" description="No apical meristem-associated C-terminal" evidence="3">
    <location>
        <begin position="157"/>
        <end position="213"/>
    </location>
</feature>
<organism evidence="4 5">
    <name type="scientific">Urochloa decumbens</name>
    <dbReference type="NCBI Taxonomy" id="240449"/>
    <lineage>
        <taxon>Eukaryota</taxon>
        <taxon>Viridiplantae</taxon>
        <taxon>Streptophyta</taxon>
        <taxon>Embryophyta</taxon>
        <taxon>Tracheophyta</taxon>
        <taxon>Spermatophyta</taxon>
        <taxon>Magnoliopsida</taxon>
        <taxon>Liliopsida</taxon>
        <taxon>Poales</taxon>
        <taxon>Poaceae</taxon>
        <taxon>PACMAD clade</taxon>
        <taxon>Panicoideae</taxon>
        <taxon>Panicodae</taxon>
        <taxon>Paniceae</taxon>
        <taxon>Melinidinae</taxon>
        <taxon>Urochloa</taxon>
    </lineage>
</organism>
<dbReference type="EMBL" id="OZ075134">
    <property type="protein sequence ID" value="CAL4992455.1"/>
    <property type="molecule type" value="Genomic_DNA"/>
</dbReference>
<feature type="compositionally biased region" description="Low complexity" evidence="2">
    <location>
        <begin position="199"/>
        <end position="208"/>
    </location>
</feature>
<feature type="coiled-coil region" evidence="1">
    <location>
        <begin position="494"/>
        <end position="539"/>
    </location>
</feature>
<feature type="region of interest" description="Disordered" evidence="2">
    <location>
        <begin position="400"/>
        <end position="430"/>
    </location>
</feature>
<dbReference type="InterPro" id="IPR029466">
    <property type="entry name" value="NAM-associated_C"/>
</dbReference>
<feature type="region of interest" description="Disordered" evidence="2">
    <location>
        <begin position="1"/>
        <end position="54"/>
    </location>
</feature>
<evidence type="ECO:0000313" key="4">
    <source>
        <dbReference type="EMBL" id="CAL4992455.1"/>
    </source>
</evidence>
<feature type="compositionally biased region" description="Polar residues" evidence="2">
    <location>
        <begin position="400"/>
        <end position="410"/>
    </location>
</feature>
<evidence type="ECO:0000313" key="5">
    <source>
        <dbReference type="Proteomes" id="UP001497457"/>
    </source>
</evidence>